<accession>A0A8K1CPM5</accession>
<keyword evidence="3" id="KW-1185">Reference proteome</keyword>
<dbReference type="InterPro" id="IPR051681">
    <property type="entry name" value="Ser/Thr_Kinases-Pseudokinases"/>
</dbReference>
<comment type="caution">
    <text evidence="2">The sequence shown here is derived from an EMBL/GenBank/DDBJ whole genome shotgun (WGS) entry which is preliminary data.</text>
</comment>
<dbReference type="PROSITE" id="PS50011">
    <property type="entry name" value="PROTEIN_KINASE_DOM"/>
    <property type="match status" value="1"/>
</dbReference>
<dbReference type="EMBL" id="SPLM01000005">
    <property type="protein sequence ID" value="TMW67299.1"/>
    <property type="molecule type" value="Genomic_DNA"/>
</dbReference>
<feature type="domain" description="Protein kinase" evidence="1">
    <location>
        <begin position="1"/>
        <end position="211"/>
    </location>
</feature>
<evidence type="ECO:0000259" key="1">
    <source>
        <dbReference type="PROSITE" id="PS50011"/>
    </source>
</evidence>
<proteinExistence type="predicted"/>
<dbReference type="AlphaFoldDB" id="A0A8K1CPM5"/>
<reference evidence="2" key="1">
    <citation type="submission" date="2019-03" db="EMBL/GenBank/DDBJ databases">
        <title>Long read genome sequence of the mycoparasitic Pythium oligandrum ATCC 38472 isolated from sugarbeet rhizosphere.</title>
        <authorList>
            <person name="Gaulin E."/>
        </authorList>
    </citation>
    <scope>NUCLEOTIDE SEQUENCE</scope>
    <source>
        <strain evidence="2">ATCC 38472_TT</strain>
    </source>
</reference>
<sequence>MHDGRTQIYKYSPFSFVVDGVNAGLEQFCKSDDCFDLYMLFRKINNGFSLLAKFQRSGSHELGFDPDKVKNALHVAHALTYMHSFQPVVLHRDLKSRNILLDNELNAKLTDFEVMMGKRYDEKADVFSFGVVLSELDLHELPYAHAVESGTGRKLPDTVIVHMVSIGRLQVEFVNPTKSEMAKVGLDCIALDPTARPTAAEVLNRVHQIWLRHQQL</sequence>
<dbReference type="GO" id="GO:0004674">
    <property type="term" value="F:protein serine/threonine kinase activity"/>
    <property type="evidence" value="ECO:0007669"/>
    <property type="project" value="TreeGrafter"/>
</dbReference>
<name>A0A8K1CPM5_PYTOL</name>
<dbReference type="Proteomes" id="UP000794436">
    <property type="component" value="Unassembled WGS sequence"/>
</dbReference>
<dbReference type="PROSITE" id="PS00108">
    <property type="entry name" value="PROTEIN_KINASE_ST"/>
    <property type="match status" value="1"/>
</dbReference>
<gene>
    <name evidence="2" type="ORF">Poli38472_012415</name>
</gene>
<dbReference type="SMART" id="SM00220">
    <property type="entry name" value="S_TKc"/>
    <property type="match status" value="1"/>
</dbReference>
<evidence type="ECO:0000313" key="3">
    <source>
        <dbReference type="Proteomes" id="UP000794436"/>
    </source>
</evidence>
<dbReference type="OrthoDB" id="166708at2759"/>
<dbReference type="GO" id="GO:0005524">
    <property type="term" value="F:ATP binding"/>
    <property type="evidence" value="ECO:0007669"/>
    <property type="project" value="InterPro"/>
</dbReference>
<dbReference type="InterPro" id="IPR011009">
    <property type="entry name" value="Kinase-like_dom_sf"/>
</dbReference>
<protein>
    <recommendedName>
        <fullName evidence="1">Protein kinase domain-containing protein</fullName>
    </recommendedName>
</protein>
<dbReference type="Pfam" id="PF00069">
    <property type="entry name" value="Pkinase"/>
    <property type="match status" value="1"/>
</dbReference>
<dbReference type="PANTHER" id="PTHR44329:SF214">
    <property type="entry name" value="PROTEIN KINASE DOMAIN-CONTAINING PROTEIN"/>
    <property type="match status" value="1"/>
</dbReference>
<evidence type="ECO:0000313" key="2">
    <source>
        <dbReference type="EMBL" id="TMW67299.1"/>
    </source>
</evidence>
<dbReference type="PANTHER" id="PTHR44329">
    <property type="entry name" value="SERINE/THREONINE-PROTEIN KINASE TNNI3K-RELATED"/>
    <property type="match status" value="1"/>
</dbReference>
<dbReference type="Gene3D" id="1.10.510.10">
    <property type="entry name" value="Transferase(Phosphotransferase) domain 1"/>
    <property type="match status" value="2"/>
</dbReference>
<dbReference type="InterPro" id="IPR008271">
    <property type="entry name" value="Ser/Thr_kinase_AS"/>
</dbReference>
<dbReference type="SUPFAM" id="SSF56112">
    <property type="entry name" value="Protein kinase-like (PK-like)"/>
    <property type="match status" value="1"/>
</dbReference>
<organism evidence="2 3">
    <name type="scientific">Pythium oligandrum</name>
    <name type="common">Mycoparasitic fungus</name>
    <dbReference type="NCBI Taxonomy" id="41045"/>
    <lineage>
        <taxon>Eukaryota</taxon>
        <taxon>Sar</taxon>
        <taxon>Stramenopiles</taxon>
        <taxon>Oomycota</taxon>
        <taxon>Peronosporomycetes</taxon>
        <taxon>Pythiales</taxon>
        <taxon>Pythiaceae</taxon>
        <taxon>Pythium</taxon>
    </lineage>
</organism>
<dbReference type="InterPro" id="IPR000719">
    <property type="entry name" value="Prot_kinase_dom"/>
</dbReference>